<gene>
    <name evidence="7" type="ORF">Cgig2_004383</name>
</gene>
<dbReference type="EMBL" id="JAKOGI010000324">
    <property type="protein sequence ID" value="KAJ8436888.1"/>
    <property type="molecule type" value="Genomic_DNA"/>
</dbReference>
<protein>
    <recommendedName>
        <fullName evidence="6">Arf-GAP domain-containing protein</fullName>
    </recommendedName>
</protein>
<keyword evidence="8" id="KW-1185">Reference proteome</keyword>
<dbReference type="PROSITE" id="PS50115">
    <property type="entry name" value="ARFGAP"/>
    <property type="match status" value="1"/>
</dbReference>
<feature type="region of interest" description="Disordered" evidence="5">
    <location>
        <begin position="192"/>
        <end position="319"/>
    </location>
</feature>
<feature type="compositionally biased region" description="Basic and acidic residues" evidence="5">
    <location>
        <begin position="1"/>
        <end position="22"/>
    </location>
</feature>
<feature type="region of interest" description="Disordered" evidence="5">
    <location>
        <begin position="622"/>
        <end position="650"/>
    </location>
</feature>
<dbReference type="PRINTS" id="PR00405">
    <property type="entry name" value="REVINTRACTNG"/>
</dbReference>
<dbReference type="GO" id="GO:0005096">
    <property type="term" value="F:GTPase activator activity"/>
    <property type="evidence" value="ECO:0007669"/>
    <property type="project" value="InterPro"/>
</dbReference>
<dbReference type="SUPFAM" id="SSF57863">
    <property type="entry name" value="ArfGap/RecO-like zinc finger"/>
    <property type="match status" value="1"/>
</dbReference>
<evidence type="ECO:0000313" key="8">
    <source>
        <dbReference type="Proteomes" id="UP001153076"/>
    </source>
</evidence>
<evidence type="ECO:0000259" key="6">
    <source>
        <dbReference type="PROSITE" id="PS50115"/>
    </source>
</evidence>
<feature type="compositionally biased region" description="Low complexity" evidence="5">
    <location>
        <begin position="425"/>
        <end position="445"/>
    </location>
</feature>
<dbReference type="InterPro" id="IPR037278">
    <property type="entry name" value="ARFGAP/RecO"/>
</dbReference>
<dbReference type="SMART" id="SM00105">
    <property type="entry name" value="ArfGap"/>
    <property type="match status" value="1"/>
</dbReference>
<dbReference type="InterPro" id="IPR001164">
    <property type="entry name" value="ArfGAP_dom"/>
</dbReference>
<dbReference type="CDD" id="cd08838">
    <property type="entry name" value="ArfGap_AGFG"/>
    <property type="match status" value="1"/>
</dbReference>
<feature type="domain" description="Arf-GAP" evidence="6">
    <location>
        <begin position="81"/>
        <end position="198"/>
    </location>
</feature>
<reference evidence="7" key="1">
    <citation type="submission" date="2022-04" db="EMBL/GenBank/DDBJ databases">
        <title>Carnegiea gigantea Genome sequencing and assembly v2.</title>
        <authorList>
            <person name="Copetti D."/>
            <person name="Sanderson M.J."/>
            <person name="Burquez A."/>
            <person name="Wojciechowski M.F."/>
        </authorList>
    </citation>
    <scope>NUCLEOTIDE SEQUENCE</scope>
    <source>
        <strain evidence="7">SGP5-SGP5p</strain>
        <tissue evidence="7">Aerial part</tissue>
    </source>
</reference>
<evidence type="ECO:0000256" key="3">
    <source>
        <dbReference type="ARBA" id="ARBA00022833"/>
    </source>
</evidence>
<dbReference type="Proteomes" id="UP001153076">
    <property type="component" value="Unassembled WGS sequence"/>
</dbReference>
<evidence type="ECO:0000256" key="2">
    <source>
        <dbReference type="ARBA" id="ARBA00022771"/>
    </source>
</evidence>
<organism evidence="7 8">
    <name type="scientific">Carnegiea gigantea</name>
    <dbReference type="NCBI Taxonomy" id="171969"/>
    <lineage>
        <taxon>Eukaryota</taxon>
        <taxon>Viridiplantae</taxon>
        <taxon>Streptophyta</taxon>
        <taxon>Embryophyta</taxon>
        <taxon>Tracheophyta</taxon>
        <taxon>Spermatophyta</taxon>
        <taxon>Magnoliopsida</taxon>
        <taxon>eudicotyledons</taxon>
        <taxon>Gunneridae</taxon>
        <taxon>Pentapetalae</taxon>
        <taxon>Caryophyllales</taxon>
        <taxon>Cactineae</taxon>
        <taxon>Cactaceae</taxon>
        <taxon>Cactoideae</taxon>
        <taxon>Echinocereeae</taxon>
        <taxon>Carnegiea</taxon>
    </lineage>
</organism>
<dbReference type="PANTHER" id="PTHR46085">
    <property type="entry name" value="ARFGAP/RECO-RELATED"/>
    <property type="match status" value="1"/>
</dbReference>
<dbReference type="InterPro" id="IPR044820">
    <property type="entry name" value="AGD14-like"/>
</dbReference>
<feature type="compositionally biased region" description="Basic and acidic residues" evidence="5">
    <location>
        <begin position="54"/>
        <end position="64"/>
    </location>
</feature>
<dbReference type="OrthoDB" id="6036at2759"/>
<comment type="caution">
    <text evidence="7">The sequence shown here is derived from an EMBL/GenBank/DDBJ whole genome shotgun (WGS) entry which is preliminary data.</text>
</comment>
<dbReference type="PANTHER" id="PTHR46085:SF3">
    <property type="entry name" value="ARF GTPASE ACTIVATING PROTEIN"/>
    <property type="match status" value="1"/>
</dbReference>
<evidence type="ECO:0000313" key="7">
    <source>
        <dbReference type="EMBL" id="KAJ8436888.1"/>
    </source>
</evidence>
<feature type="compositionally biased region" description="Basic and acidic residues" evidence="5">
    <location>
        <begin position="192"/>
        <end position="214"/>
    </location>
</feature>
<dbReference type="Pfam" id="PF01412">
    <property type="entry name" value="ArfGap"/>
    <property type="match status" value="1"/>
</dbReference>
<dbReference type="AlphaFoldDB" id="A0A9Q1QC67"/>
<feature type="compositionally biased region" description="Basic and acidic residues" evidence="5">
    <location>
        <begin position="227"/>
        <end position="257"/>
    </location>
</feature>
<feature type="region of interest" description="Disordered" evidence="5">
    <location>
        <begin position="425"/>
        <end position="452"/>
    </location>
</feature>
<evidence type="ECO:0000256" key="4">
    <source>
        <dbReference type="PROSITE-ProRule" id="PRU00288"/>
    </source>
</evidence>
<proteinExistence type="predicted"/>
<evidence type="ECO:0000256" key="1">
    <source>
        <dbReference type="ARBA" id="ARBA00022723"/>
    </source>
</evidence>
<feature type="region of interest" description="Disordered" evidence="5">
    <location>
        <begin position="1"/>
        <end position="77"/>
    </location>
</feature>
<name>A0A9Q1QC67_9CARY</name>
<feature type="compositionally biased region" description="Basic and acidic residues" evidence="5">
    <location>
        <begin position="270"/>
        <end position="307"/>
    </location>
</feature>
<keyword evidence="3" id="KW-0862">Zinc</keyword>
<evidence type="ECO:0000256" key="5">
    <source>
        <dbReference type="SAM" id="MobiDB-lite"/>
    </source>
</evidence>
<keyword evidence="2 4" id="KW-0863">Zinc-finger</keyword>
<dbReference type="InterPro" id="IPR038508">
    <property type="entry name" value="ArfGAP_dom_sf"/>
</dbReference>
<dbReference type="GO" id="GO:0008270">
    <property type="term" value="F:zinc ion binding"/>
    <property type="evidence" value="ECO:0007669"/>
    <property type="project" value="UniProtKB-KW"/>
</dbReference>
<dbReference type="FunFam" id="1.10.220.150:FF:000005">
    <property type="entry name" value="Arf-GAP domain and FG repeat-containing protein 1"/>
    <property type="match status" value="1"/>
</dbReference>
<dbReference type="Gene3D" id="1.10.220.150">
    <property type="entry name" value="Arf GTPase activating protein"/>
    <property type="match status" value="1"/>
</dbReference>
<accession>A0A9Q1QC67</accession>
<sequence length="697" mass="75178">MRARGRESNFQEAVGRRPEGARQGEASTSTSACTHRPEGARQGEASMSTSACKTEMRDYGREGGSKAGRMGSGLKEDEKNEKIIRGLLKQPANRKCVNCNMLGPQYVCATFSTFICTTCSGIHREFTHRVKSVSMAKFTPQEIASLQAGGNERAREIYFKEWDPQRSIPDNNNVDRLRDFIKHVYVDRRYTGERSIDKRPQVDKEQPNENRKSDAYPSDSQSPPYDDTYRRYDDRASPGYDVRRSPGYDQDNKRYSDFGRSPVRSGVVNDWRREDRFSNGKKSEDCHSSDGESRSEVRSPDSQRDSDISSPPMARPVRDILGNNVVPLRISEPPKNNSSWIADAPTLTKRTASSSSLATGNGNPAEVKRETSLIDFDAEPGLAGMVAETQAQPSTTCQSVGQSTSTPSGDNWACFSNIQENMVSEAPPSSQSLESLLLQSSGSASPAPPPTLPLNSFAGQWAGMQQQQQLFAQAASNQPPAAQLASSFPGSSNQGVVDNPAAQVSQAVLNPVLQTAEVKSGGRKELPAGLVTATYFSVPYQAPGWQAGLSPGVVYPMQYNSAMSVPMFPLARKLSNPFDVKVETSTQATVFPSMSPLDAALPNVGAPTGFVDPSIPSWISPQSSSYPSTLPPPVQPFGSAMSAPKSSGTYMGQELPGNMGPSRPQGFGAFGSETAPFGLLNTSAVTPSPCVGGNPFD</sequence>
<keyword evidence="1" id="KW-0479">Metal-binding</keyword>